<dbReference type="InterPro" id="IPR056238">
    <property type="entry name" value="YunG-like"/>
</dbReference>
<dbReference type="EMBL" id="CP097289">
    <property type="protein sequence ID" value="UQT55622.1"/>
    <property type="molecule type" value="Genomic_DNA"/>
</dbReference>
<protein>
    <submittedName>
        <fullName evidence="1">Uncharacterized protein</fullName>
    </submittedName>
</protein>
<keyword evidence="2" id="KW-1185">Reference proteome</keyword>
<gene>
    <name evidence="1" type="ORF">M4V62_11240</name>
</gene>
<accession>A0ABY4PP88</accession>
<reference evidence="1 2" key="1">
    <citation type="submission" date="2022-05" db="EMBL/GenBank/DDBJ databases">
        <authorList>
            <person name="Zhou X."/>
            <person name="Li K."/>
            <person name="Man Y."/>
        </authorList>
    </citation>
    <scope>NUCLEOTIDE SEQUENCE [LARGE SCALE GENOMIC DNA]</scope>
    <source>
        <strain evidence="1 2">MS405</strain>
    </source>
</reference>
<evidence type="ECO:0000313" key="2">
    <source>
        <dbReference type="Proteomes" id="UP000829992"/>
    </source>
</evidence>
<evidence type="ECO:0000313" key="1">
    <source>
        <dbReference type="EMBL" id="UQT55622.1"/>
    </source>
</evidence>
<name>A0ABY4PP88_9ACTN</name>
<dbReference type="Pfam" id="PF24585">
    <property type="entry name" value="YunG"/>
    <property type="match status" value="1"/>
</dbReference>
<proteinExistence type="predicted"/>
<organism evidence="1 2">
    <name type="scientific">Streptomyces durmitorensis</name>
    <dbReference type="NCBI Taxonomy" id="319947"/>
    <lineage>
        <taxon>Bacteria</taxon>
        <taxon>Bacillati</taxon>
        <taxon>Actinomycetota</taxon>
        <taxon>Actinomycetes</taxon>
        <taxon>Kitasatosporales</taxon>
        <taxon>Streptomycetaceae</taxon>
        <taxon>Streptomyces</taxon>
    </lineage>
</organism>
<sequence length="150" mass="16183">MNPLAQASEKPLTLPGLHAALRAAWSADTCSPDDVARAPWTADNPAWGHCDITALVVHDLFGGQLVVGEVWSADGEQQGHHWWNRLPSGVELDLTREQFLLGQQVTAPRAVERPPGRLPRRHAEYELLRQRFADAASLALPGAGAMVGAG</sequence>
<dbReference type="Proteomes" id="UP000829992">
    <property type="component" value="Chromosome"/>
</dbReference>
<dbReference type="RefSeq" id="WP_249587111.1">
    <property type="nucleotide sequence ID" value="NZ_BAAAQL010000008.1"/>
</dbReference>